<feature type="chain" id="PRO_5032602422" evidence="8">
    <location>
        <begin position="24"/>
        <end position="618"/>
    </location>
</feature>
<protein>
    <submittedName>
        <fullName evidence="11">Uncharacterized protein</fullName>
    </submittedName>
</protein>
<keyword evidence="12" id="KW-1185">Reference proteome</keyword>
<feature type="domain" description="Apple" evidence="10">
    <location>
        <begin position="335"/>
        <end position="420"/>
    </location>
</feature>
<keyword evidence="4" id="KW-1133">Transmembrane helix</keyword>
<comment type="subcellular location">
    <subcellularLocation>
        <location evidence="1">Membrane</location>
        <topology evidence="1">Single-pass membrane protein</topology>
    </subcellularLocation>
</comment>
<keyword evidence="2" id="KW-0812">Transmembrane</keyword>
<dbReference type="FunFam" id="1.10.510.10:FF:001270">
    <property type="entry name" value="Uncharacterized protein"/>
    <property type="match status" value="1"/>
</dbReference>
<dbReference type="EMBL" id="WJXA01000006">
    <property type="protein sequence ID" value="KAF7141591.1"/>
    <property type="molecule type" value="Genomic_DNA"/>
</dbReference>
<dbReference type="Gene3D" id="1.10.510.10">
    <property type="entry name" value="Transferase(Phosphotransferase) domain 1"/>
    <property type="match status" value="1"/>
</dbReference>
<dbReference type="CDD" id="cd00028">
    <property type="entry name" value="B_lectin"/>
    <property type="match status" value="1"/>
</dbReference>
<evidence type="ECO:0000256" key="6">
    <source>
        <dbReference type="ARBA" id="ARBA00023157"/>
    </source>
</evidence>
<keyword evidence="5" id="KW-0472">Membrane</keyword>
<dbReference type="PANTHER" id="PTHR32444:SF118">
    <property type="entry name" value="OS09G0551150 PROTEIN"/>
    <property type="match status" value="1"/>
</dbReference>
<proteinExistence type="predicted"/>
<dbReference type="SUPFAM" id="SSF51110">
    <property type="entry name" value="alpha-D-mannose-specific plant lectins"/>
    <property type="match status" value="1"/>
</dbReference>
<dbReference type="GO" id="GO:0004674">
    <property type="term" value="F:protein serine/threonine kinase activity"/>
    <property type="evidence" value="ECO:0007669"/>
    <property type="project" value="InterPro"/>
</dbReference>
<dbReference type="Pfam" id="PF07714">
    <property type="entry name" value="PK_Tyr_Ser-Thr"/>
    <property type="match status" value="1"/>
</dbReference>
<feature type="domain" description="Bulb-type lectin" evidence="9">
    <location>
        <begin position="24"/>
        <end position="144"/>
    </location>
</feature>
<dbReference type="Pfam" id="PF01453">
    <property type="entry name" value="B_lectin"/>
    <property type="match status" value="1"/>
</dbReference>
<evidence type="ECO:0000259" key="10">
    <source>
        <dbReference type="PROSITE" id="PS50948"/>
    </source>
</evidence>
<dbReference type="Pfam" id="PF11883">
    <property type="entry name" value="DUF3403"/>
    <property type="match status" value="1"/>
</dbReference>
<sequence length="618" mass="68994">METFPFILFCSLISFSLLESSSAVDTLTPNQSLISSATLVSSGQTFVLGFFSPNGSQSWFLGIWYKSYPEIVVWVANREKPIQDSNGTLIINSRGNLVLLNGSNSIIWSSNSSKSVQNSVAQLLDSGNLVLTDKSNMGTENYTWQSFDYPSDTLLAGMKFGWDLNLGLDRYLTSWKDASDPSPGDFTYRLDIGGLPQFSLRRGSEKKYRSGPWNGVQFSGSGIQSTAVTISSFVIEPDEVYYIYEAKGVLTRFMVNDTGLLQRFVLNKGSSKWALMYTLQNDLCDNYGHCGVNGICKINKAPICECLQGFVPKSQNEWGIFDWSSGCVRRIPLDCQKGEGFIKVKNVKLPDLLKFRLHTNMKTKECRAECLKNCSCTAYSTLDSSGSGSGCLMWFDVLLDIRELAQENVQQDSIYVRMPASELGTCRSRSQSKECTCDHSSCISSLWDAFPELVMLVDILEEGKENNGYMSPEYAIDGKFSVKSDVFSLGVLLLEIVSGQKNRKFHHSDHHHTLLGHAWLLWKEDKALELMDSCLEDSYDQFQVLRCIQVGLLCVQKLPEDRPAMPAVVFMLGNEGVTLPQPKQPGFFVERSSADLDTSTEGTYYTLNDITITLPEAR</sequence>
<dbReference type="SUPFAM" id="SSF56112">
    <property type="entry name" value="Protein kinase-like (PK-like)"/>
    <property type="match status" value="1"/>
</dbReference>
<dbReference type="InterPro" id="IPR003609">
    <property type="entry name" value="Pan_app"/>
</dbReference>
<dbReference type="OrthoDB" id="1910371at2759"/>
<dbReference type="SMART" id="SM00108">
    <property type="entry name" value="B_lectin"/>
    <property type="match status" value="1"/>
</dbReference>
<dbReference type="InterPro" id="IPR000858">
    <property type="entry name" value="S_locus_glycoprot_dom"/>
</dbReference>
<dbReference type="Proteomes" id="UP000626092">
    <property type="component" value="Unassembled WGS sequence"/>
</dbReference>
<dbReference type="CDD" id="cd01098">
    <property type="entry name" value="PAN_AP_plant"/>
    <property type="match status" value="1"/>
</dbReference>
<evidence type="ECO:0000256" key="1">
    <source>
        <dbReference type="ARBA" id="ARBA00004167"/>
    </source>
</evidence>
<dbReference type="InterPro" id="IPR001480">
    <property type="entry name" value="Bulb-type_lectin_dom"/>
</dbReference>
<dbReference type="AlphaFoldDB" id="A0A834GUX8"/>
<gene>
    <name evidence="11" type="ORF">RHSIM_Rhsim06G0191500</name>
</gene>
<dbReference type="PANTHER" id="PTHR32444">
    <property type="entry name" value="BULB-TYPE LECTIN DOMAIN-CONTAINING PROTEIN"/>
    <property type="match status" value="1"/>
</dbReference>
<evidence type="ECO:0000256" key="7">
    <source>
        <dbReference type="ARBA" id="ARBA00023180"/>
    </source>
</evidence>
<feature type="signal peptide" evidence="8">
    <location>
        <begin position="1"/>
        <end position="23"/>
    </location>
</feature>
<dbReference type="PROSITE" id="PS50927">
    <property type="entry name" value="BULB_LECTIN"/>
    <property type="match status" value="1"/>
</dbReference>
<evidence type="ECO:0000259" key="9">
    <source>
        <dbReference type="PROSITE" id="PS50927"/>
    </source>
</evidence>
<organism evidence="11 12">
    <name type="scientific">Rhododendron simsii</name>
    <name type="common">Sims's rhododendron</name>
    <dbReference type="NCBI Taxonomy" id="118357"/>
    <lineage>
        <taxon>Eukaryota</taxon>
        <taxon>Viridiplantae</taxon>
        <taxon>Streptophyta</taxon>
        <taxon>Embryophyta</taxon>
        <taxon>Tracheophyta</taxon>
        <taxon>Spermatophyta</taxon>
        <taxon>Magnoliopsida</taxon>
        <taxon>eudicotyledons</taxon>
        <taxon>Gunneridae</taxon>
        <taxon>Pentapetalae</taxon>
        <taxon>asterids</taxon>
        <taxon>Ericales</taxon>
        <taxon>Ericaceae</taxon>
        <taxon>Ericoideae</taxon>
        <taxon>Rhodoreae</taxon>
        <taxon>Rhododendron</taxon>
    </lineage>
</organism>
<dbReference type="InterPro" id="IPR036426">
    <property type="entry name" value="Bulb-type_lectin_dom_sf"/>
</dbReference>
<comment type="caution">
    <text evidence="11">The sequence shown here is derived from an EMBL/GenBank/DDBJ whole genome shotgun (WGS) entry which is preliminary data.</text>
</comment>
<name>A0A834GUX8_RHOSS</name>
<dbReference type="Pfam" id="PF08276">
    <property type="entry name" value="PAN_2"/>
    <property type="match status" value="1"/>
</dbReference>
<evidence type="ECO:0000256" key="8">
    <source>
        <dbReference type="SAM" id="SignalP"/>
    </source>
</evidence>
<dbReference type="GO" id="GO:0048544">
    <property type="term" value="P:recognition of pollen"/>
    <property type="evidence" value="ECO:0007669"/>
    <property type="project" value="InterPro"/>
</dbReference>
<dbReference type="GO" id="GO:0016020">
    <property type="term" value="C:membrane"/>
    <property type="evidence" value="ECO:0007669"/>
    <property type="project" value="UniProtKB-SubCell"/>
</dbReference>
<keyword evidence="3 8" id="KW-0732">Signal</keyword>
<keyword evidence="6" id="KW-1015">Disulfide bond</keyword>
<evidence type="ECO:0000313" key="12">
    <source>
        <dbReference type="Proteomes" id="UP000626092"/>
    </source>
</evidence>
<evidence type="ECO:0000256" key="5">
    <source>
        <dbReference type="ARBA" id="ARBA00023136"/>
    </source>
</evidence>
<evidence type="ECO:0000313" key="11">
    <source>
        <dbReference type="EMBL" id="KAF7141591.1"/>
    </source>
</evidence>
<accession>A0A834GUX8</accession>
<reference evidence="11" key="1">
    <citation type="submission" date="2019-11" db="EMBL/GenBank/DDBJ databases">
        <authorList>
            <person name="Liu Y."/>
            <person name="Hou J."/>
            <person name="Li T.-Q."/>
            <person name="Guan C.-H."/>
            <person name="Wu X."/>
            <person name="Wu H.-Z."/>
            <person name="Ling F."/>
            <person name="Zhang R."/>
            <person name="Shi X.-G."/>
            <person name="Ren J.-P."/>
            <person name="Chen E.-F."/>
            <person name="Sun J.-M."/>
        </authorList>
    </citation>
    <scope>NUCLEOTIDE SEQUENCE</scope>
    <source>
        <strain evidence="11">Adult_tree_wgs_1</strain>
        <tissue evidence="11">Leaves</tissue>
    </source>
</reference>
<dbReference type="Gene3D" id="3.50.4.10">
    <property type="entry name" value="Hepatocyte Growth Factor"/>
    <property type="match status" value="1"/>
</dbReference>
<dbReference type="InterPro" id="IPR011009">
    <property type="entry name" value="Kinase-like_dom_sf"/>
</dbReference>
<evidence type="ECO:0000256" key="4">
    <source>
        <dbReference type="ARBA" id="ARBA00022989"/>
    </source>
</evidence>
<dbReference type="FunFam" id="2.90.10.10:FF:000001">
    <property type="entry name" value="G-type lectin S-receptor-like serine/threonine-protein kinase"/>
    <property type="match status" value="1"/>
</dbReference>
<dbReference type="PROSITE" id="PS50948">
    <property type="entry name" value="PAN"/>
    <property type="match status" value="1"/>
</dbReference>
<evidence type="ECO:0000256" key="3">
    <source>
        <dbReference type="ARBA" id="ARBA00022729"/>
    </source>
</evidence>
<dbReference type="Gene3D" id="2.90.10.10">
    <property type="entry name" value="Bulb-type lectin domain"/>
    <property type="match status" value="1"/>
</dbReference>
<evidence type="ECO:0000256" key="2">
    <source>
        <dbReference type="ARBA" id="ARBA00022692"/>
    </source>
</evidence>
<dbReference type="InterPro" id="IPR001245">
    <property type="entry name" value="Ser-Thr/Tyr_kinase_cat_dom"/>
</dbReference>
<dbReference type="Pfam" id="PF00954">
    <property type="entry name" value="S_locus_glycop"/>
    <property type="match status" value="1"/>
</dbReference>
<dbReference type="SMART" id="SM00473">
    <property type="entry name" value="PAN_AP"/>
    <property type="match status" value="1"/>
</dbReference>
<dbReference type="InterPro" id="IPR021820">
    <property type="entry name" value="S-locus_recpt_kinase_C"/>
</dbReference>
<keyword evidence="7" id="KW-0325">Glycoprotein</keyword>